<protein>
    <recommendedName>
        <fullName evidence="2">HNH endonuclease</fullName>
    </recommendedName>
</protein>
<proteinExistence type="predicted"/>
<accession>A0A0F8VT33</accession>
<comment type="caution">
    <text evidence="1">The sequence shown here is derived from an EMBL/GenBank/DDBJ whole genome shotgun (WGS) entry which is preliminary data.</text>
</comment>
<dbReference type="EMBL" id="LAZR01069542">
    <property type="protein sequence ID" value="KKK47513.1"/>
    <property type="molecule type" value="Genomic_DNA"/>
</dbReference>
<evidence type="ECO:0008006" key="2">
    <source>
        <dbReference type="Google" id="ProtNLM"/>
    </source>
</evidence>
<evidence type="ECO:0000313" key="1">
    <source>
        <dbReference type="EMBL" id="KKK47513.1"/>
    </source>
</evidence>
<name>A0A0F8VT33_9ZZZZ</name>
<dbReference type="AlphaFoldDB" id="A0A0F8VT33"/>
<organism evidence="1">
    <name type="scientific">marine sediment metagenome</name>
    <dbReference type="NCBI Taxonomy" id="412755"/>
    <lineage>
        <taxon>unclassified sequences</taxon>
        <taxon>metagenomes</taxon>
        <taxon>ecological metagenomes</taxon>
    </lineage>
</organism>
<sequence>MPIRPENRAKYPPDWNEISRRIRFERAEGRCECCGECGTDHSKELYAPLPPYERCQAIHGCPHPITDSDVVLTVAHLDHAPENCGDDNLKAMCQRCHNRYDGPHRRRGIAERRRKPWAVKDLFQTAGGEA</sequence>
<reference evidence="1" key="1">
    <citation type="journal article" date="2015" name="Nature">
        <title>Complex archaea that bridge the gap between prokaryotes and eukaryotes.</title>
        <authorList>
            <person name="Spang A."/>
            <person name="Saw J.H."/>
            <person name="Jorgensen S.L."/>
            <person name="Zaremba-Niedzwiedzka K."/>
            <person name="Martijn J."/>
            <person name="Lind A.E."/>
            <person name="van Eijk R."/>
            <person name="Schleper C."/>
            <person name="Guy L."/>
            <person name="Ettema T.J."/>
        </authorList>
    </citation>
    <scope>NUCLEOTIDE SEQUENCE</scope>
</reference>
<gene>
    <name evidence="1" type="ORF">LCGC14_3154440</name>
</gene>